<protein>
    <recommendedName>
        <fullName evidence="2">DUF6535 domain-containing protein</fullName>
    </recommendedName>
</protein>
<keyword evidence="4" id="KW-1185">Reference proteome</keyword>
<dbReference type="InterPro" id="IPR045338">
    <property type="entry name" value="DUF6535"/>
</dbReference>
<reference evidence="3" key="1">
    <citation type="submission" date="2023-03" db="EMBL/GenBank/DDBJ databases">
        <title>Massive genome expansion in bonnet fungi (Mycena s.s.) driven by repeated elements and novel gene families across ecological guilds.</title>
        <authorList>
            <consortium name="Lawrence Berkeley National Laboratory"/>
            <person name="Harder C.B."/>
            <person name="Miyauchi S."/>
            <person name="Viragh M."/>
            <person name="Kuo A."/>
            <person name="Thoen E."/>
            <person name="Andreopoulos B."/>
            <person name="Lu D."/>
            <person name="Skrede I."/>
            <person name="Drula E."/>
            <person name="Henrissat B."/>
            <person name="Morin E."/>
            <person name="Kohler A."/>
            <person name="Barry K."/>
            <person name="LaButti K."/>
            <person name="Morin E."/>
            <person name="Salamov A."/>
            <person name="Lipzen A."/>
            <person name="Mereny Z."/>
            <person name="Hegedus B."/>
            <person name="Baldrian P."/>
            <person name="Stursova M."/>
            <person name="Weitz H."/>
            <person name="Taylor A."/>
            <person name="Grigoriev I.V."/>
            <person name="Nagy L.G."/>
            <person name="Martin F."/>
            <person name="Kauserud H."/>
        </authorList>
    </citation>
    <scope>NUCLEOTIDE SEQUENCE</scope>
    <source>
        <strain evidence="3">CBHHK067</strain>
    </source>
</reference>
<dbReference type="AlphaFoldDB" id="A0AAD7DDM8"/>
<feature type="region of interest" description="Disordered" evidence="1">
    <location>
        <begin position="1"/>
        <end position="36"/>
    </location>
</feature>
<evidence type="ECO:0000259" key="2">
    <source>
        <dbReference type="Pfam" id="PF20153"/>
    </source>
</evidence>
<organism evidence="3 4">
    <name type="scientific">Mycena rosella</name>
    <name type="common">Pink bonnet</name>
    <name type="synonym">Agaricus rosellus</name>
    <dbReference type="NCBI Taxonomy" id="1033263"/>
    <lineage>
        <taxon>Eukaryota</taxon>
        <taxon>Fungi</taxon>
        <taxon>Dikarya</taxon>
        <taxon>Basidiomycota</taxon>
        <taxon>Agaricomycotina</taxon>
        <taxon>Agaricomycetes</taxon>
        <taxon>Agaricomycetidae</taxon>
        <taxon>Agaricales</taxon>
        <taxon>Marasmiineae</taxon>
        <taxon>Mycenaceae</taxon>
        <taxon>Mycena</taxon>
    </lineage>
</organism>
<evidence type="ECO:0000313" key="3">
    <source>
        <dbReference type="EMBL" id="KAJ7688839.1"/>
    </source>
</evidence>
<evidence type="ECO:0000256" key="1">
    <source>
        <dbReference type="SAM" id="MobiDB-lite"/>
    </source>
</evidence>
<evidence type="ECO:0000313" key="4">
    <source>
        <dbReference type="Proteomes" id="UP001221757"/>
    </source>
</evidence>
<sequence>MPDPPSHSDSAMPGTAETKSPPTVAEADAKDEPSDTQKLISTIKESFGTLQKTNAEQSDSLTATLARLSTAVQGLKQQPQSESLDKKTAFWTAYGKLADEFDREFQRKYGNDLDTSLIFAGLFSAVSSSFIIQIQPELQRDPNAATQALLMVLVQNMTGATVPSLTPGQQGAPAIIVVAQSLLYFSLFSTLLAGLLAVLGKQWLLHYDSVGERGTIEERGIERQRKFDGLLRWKFDLVMQLFPLLLQLSLLLLLARCPSICGRSIMPSPRSS</sequence>
<dbReference type="Proteomes" id="UP001221757">
    <property type="component" value="Unassembled WGS sequence"/>
</dbReference>
<name>A0AAD7DDM8_MYCRO</name>
<comment type="caution">
    <text evidence="3">The sequence shown here is derived from an EMBL/GenBank/DDBJ whole genome shotgun (WGS) entry which is preliminary data.</text>
</comment>
<gene>
    <name evidence="3" type="ORF">B0H17DRAFT_648413</name>
</gene>
<dbReference type="EMBL" id="JARKIE010000076">
    <property type="protein sequence ID" value="KAJ7688839.1"/>
    <property type="molecule type" value="Genomic_DNA"/>
</dbReference>
<accession>A0AAD7DDM8</accession>
<dbReference type="Pfam" id="PF20153">
    <property type="entry name" value="DUF6535"/>
    <property type="match status" value="1"/>
</dbReference>
<proteinExistence type="predicted"/>
<feature type="domain" description="DUF6535" evidence="2">
    <location>
        <begin position="91"/>
        <end position="254"/>
    </location>
</feature>